<dbReference type="EMBL" id="CP013342">
    <property type="protein sequence ID" value="AMU94692.1"/>
    <property type="molecule type" value="Genomic_DNA"/>
</dbReference>
<name>A0A142VY89_9SPHN</name>
<dbReference type="AlphaFoldDB" id="A0A142VY89"/>
<keyword evidence="3" id="KW-0378">Hydrolase</keyword>
<dbReference type="GO" id="GO:0046872">
    <property type="term" value="F:metal ion binding"/>
    <property type="evidence" value="ECO:0007669"/>
    <property type="project" value="UniProtKB-KW"/>
</dbReference>
<evidence type="ECO:0000256" key="5">
    <source>
        <dbReference type="ARBA" id="ARBA00023049"/>
    </source>
</evidence>
<sequence>MLAEFIAAVDPDNSAALAEKLLTKHGSLARLLARPPEALARTLGENSQVTAMFVAARALSLEAMRSDFARRAIDPVDPHLLQYLRVSMGALADETLRVLFLDASRHLIADEQLHHGTVRQLAFYPRTIFYRAFELGAAAIILVHNHPSGNSAPSECDVAATERLAEIGSLLDVELLEHIVVTASDHRMILAGGSSAGARLSPKIILRDEGGDWSSAPDAGRALANAQRTSRRRLLRRQLVGARELFGEPAWDMLIDLFIHEAEGKPVSTSSLCIGSGLPMSSALRLLQRLCDMGLVTREPDQADGRRNFIRLAPDLGNRLVAYFAGGED</sequence>
<dbReference type="PROSITE" id="PS01302">
    <property type="entry name" value="UPF0758"/>
    <property type="match status" value="1"/>
</dbReference>
<keyword evidence="4" id="KW-0862">Zinc</keyword>
<dbReference type="GO" id="GO:0006508">
    <property type="term" value="P:proteolysis"/>
    <property type="evidence" value="ECO:0007669"/>
    <property type="project" value="UniProtKB-KW"/>
</dbReference>
<dbReference type="InterPro" id="IPR037518">
    <property type="entry name" value="MPN"/>
</dbReference>
<evidence type="ECO:0000313" key="7">
    <source>
        <dbReference type="EMBL" id="AMU94692.1"/>
    </source>
</evidence>
<dbReference type="Proteomes" id="UP000076234">
    <property type="component" value="Chromosome"/>
</dbReference>
<evidence type="ECO:0000256" key="1">
    <source>
        <dbReference type="ARBA" id="ARBA00022670"/>
    </source>
</evidence>
<proteinExistence type="predicted"/>
<reference evidence="8" key="1">
    <citation type="submission" date="2015-11" db="EMBL/GenBank/DDBJ databases">
        <title>Complete genome sequence of a polyethylene glycol-degrading strain Sphingopyxis terrae strain 203-1 (NBRC 15098).</title>
        <authorList>
            <person name="Yoshiyuki O."/>
            <person name="Shouta N."/>
            <person name="Nagata Y."/>
            <person name="Numata M."/>
            <person name="Tsuchikane K."/>
            <person name="Hosoyama A."/>
            <person name="Yamazoe A."/>
            <person name="Tsuda M."/>
            <person name="Fujita N."/>
            <person name="Kawai F."/>
        </authorList>
    </citation>
    <scope>NUCLEOTIDE SEQUENCE [LARGE SCALE GENOMIC DNA]</scope>
    <source>
        <strain evidence="8">203-1</strain>
    </source>
</reference>
<dbReference type="SUPFAM" id="SSF46785">
    <property type="entry name" value="Winged helix' DNA-binding domain"/>
    <property type="match status" value="1"/>
</dbReference>
<keyword evidence="5" id="KW-0482">Metalloprotease</keyword>
<protein>
    <submittedName>
        <fullName evidence="7">DNA repair protein RadC</fullName>
    </submittedName>
</protein>
<gene>
    <name evidence="7" type="ORF">AOA14_08775</name>
</gene>
<keyword evidence="1" id="KW-0645">Protease</keyword>
<dbReference type="Gene3D" id="3.40.140.10">
    <property type="entry name" value="Cytidine Deaminase, domain 2"/>
    <property type="match status" value="1"/>
</dbReference>
<dbReference type="STRING" id="1219058.AOA14_08775"/>
<dbReference type="KEGG" id="ster:AOA14_08775"/>
<dbReference type="PANTHER" id="PTHR30471:SF3">
    <property type="entry name" value="UPF0758 PROTEIN YEES-RELATED"/>
    <property type="match status" value="1"/>
</dbReference>
<keyword evidence="2" id="KW-0479">Metal-binding</keyword>
<dbReference type="InterPro" id="IPR036388">
    <property type="entry name" value="WH-like_DNA-bd_sf"/>
</dbReference>
<dbReference type="PANTHER" id="PTHR30471">
    <property type="entry name" value="DNA REPAIR PROTEIN RADC"/>
    <property type="match status" value="1"/>
</dbReference>
<feature type="domain" description="MPN" evidence="6">
    <location>
        <begin position="73"/>
        <end position="195"/>
    </location>
</feature>
<accession>A0A142VY89</accession>
<organism evidence="7 8">
    <name type="scientific">Sphingopyxis terrae subsp. terrae NBRC 15098</name>
    <dbReference type="NCBI Taxonomy" id="1219058"/>
    <lineage>
        <taxon>Bacteria</taxon>
        <taxon>Pseudomonadati</taxon>
        <taxon>Pseudomonadota</taxon>
        <taxon>Alphaproteobacteria</taxon>
        <taxon>Sphingomonadales</taxon>
        <taxon>Sphingomonadaceae</taxon>
        <taxon>Sphingopyxis</taxon>
    </lineage>
</organism>
<reference evidence="7 8" key="2">
    <citation type="journal article" date="2016" name="Genome Announc.">
        <title>Complete Genome Sequence of Sphingopyxis terrae Strain 203-1 (NBRC 111660), a Polyethylene Glycol Degrader.</title>
        <authorList>
            <person name="Ohtsubo Y."/>
            <person name="Nonoyama S."/>
            <person name="Nagata Y."/>
            <person name="Numata M."/>
            <person name="Tsuchikane K."/>
            <person name="Hosoyama A."/>
            <person name="Yamazoe A."/>
            <person name="Tsuda M."/>
            <person name="Fujita N."/>
            <person name="Kawai F."/>
        </authorList>
    </citation>
    <scope>NUCLEOTIDE SEQUENCE [LARGE SCALE GENOMIC DNA]</scope>
    <source>
        <strain evidence="7 8">203-1</strain>
    </source>
</reference>
<dbReference type="InterPro" id="IPR001405">
    <property type="entry name" value="UPF0758"/>
</dbReference>
<dbReference type="GO" id="GO:0008237">
    <property type="term" value="F:metallopeptidase activity"/>
    <property type="evidence" value="ECO:0007669"/>
    <property type="project" value="UniProtKB-KW"/>
</dbReference>
<dbReference type="InterPro" id="IPR025657">
    <property type="entry name" value="RadC_JAB"/>
</dbReference>
<evidence type="ECO:0000256" key="3">
    <source>
        <dbReference type="ARBA" id="ARBA00022801"/>
    </source>
</evidence>
<dbReference type="InterPro" id="IPR036390">
    <property type="entry name" value="WH_DNA-bd_sf"/>
</dbReference>
<dbReference type="Gene3D" id="1.10.10.10">
    <property type="entry name" value="Winged helix-like DNA-binding domain superfamily/Winged helix DNA-binding domain"/>
    <property type="match status" value="1"/>
</dbReference>
<evidence type="ECO:0000256" key="2">
    <source>
        <dbReference type="ARBA" id="ARBA00022723"/>
    </source>
</evidence>
<evidence type="ECO:0000256" key="4">
    <source>
        <dbReference type="ARBA" id="ARBA00022833"/>
    </source>
</evidence>
<evidence type="ECO:0000313" key="8">
    <source>
        <dbReference type="Proteomes" id="UP000076234"/>
    </source>
</evidence>
<dbReference type="PROSITE" id="PS50249">
    <property type="entry name" value="MPN"/>
    <property type="match status" value="1"/>
</dbReference>
<dbReference type="CDD" id="cd08071">
    <property type="entry name" value="MPN_DUF2466"/>
    <property type="match status" value="1"/>
</dbReference>
<dbReference type="RefSeq" id="WP_186401565.1">
    <property type="nucleotide sequence ID" value="NZ_CP013342.1"/>
</dbReference>
<dbReference type="Pfam" id="PF04002">
    <property type="entry name" value="RadC"/>
    <property type="match status" value="1"/>
</dbReference>
<evidence type="ECO:0000259" key="6">
    <source>
        <dbReference type="PROSITE" id="PS50249"/>
    </source>
</evidence>
<dbReference type="InterPro" id="IPR020891">
    <property type="entry name" value="UPF0758_CS"/>
</dbReference>